<dbReference type="InParanoid" id="D8QKD5"/>
<keyword evidence="4 10" id="KW-0812">Transmembrane</keyword>
<organism evidence="12">
    <name type="scientific">Schizophyllum commune (strain H4-8 / FGSC 9210)</name>
    <name type="common">Split gill fungus</name>
    <dbReference type="NCBI Taxonomy" id="578458"/>
    <lineage>
        <taxon>Eukaryota</taxon>
        <taxon>Fungi</taxon>
        <taxon>Dikarya</taxon>
        <taxon>Basidiomycota</taxon>
        <taxon>Agaricomycotina</taxon>
        <taxon>Agaricomycetes</taxon>
        <taxon>Agaricomycetidae</taxon>
        <taxon>Agaricales</taxon>
        <taxon>Schizophyllaceae</taxon>
        <taxon>Schizophyllum</taxon>
    </lineage>
</organism>
<feature type="transmembrane region" description="Helical" evidence="10">
    <location>
        <begin position="746"/>
        <end position="768"/>
    </location>
</feature>
<sequence length="815" mass="91747">MPAEDFTYEMRRSGQYVLPESLHQVHPETEKKEEQNAAVDPYDSTFTDSPASYVPPYNLWGETIDGDSLERQKTHDTRYDDDEFDDPNFQHDDFEGWEDDSPYPEVRSAVSNTDDMDMPVSTIRAWIIGIAWAILIPGLNQFLAFRFPSIIIGGIVSQLLSLPIGCAFARYLPNWSIFGIPLNPGPFSVKEHVLITIMSSIGAQSAYATEVVAVQRYFYNQTFIFAYQWLLVISTQLIGLSVGGVAKRFLVAPPSMIWPESLITCALFNTLHSARYAGIGGHGGMSRERFFVYSFIASFVWYFFPGYLFTALSYFSWVTWIKPDDPVIASVFGYFHGMGLTAVTFDWNQIAYMGSPLATPWWAQVNVLTGFVVFFWIVTPGLYFTNTWYSQYIPLASSASFDNTGQEYDLTRILTHDTALNRTEYSKYSPLYISAAFALGYGTSFASIAATIVHAILYFRKPIMKQFRRSLSEQPDVHARLMTRYPQVPDWWFLVILAVTFTFGVVCIEIWPTELPVWGYLVALMLSFLFVVPVGMIQAVTNHQVSLGIISELVVGYMLPGRPVAMMLFKTYGYIAMSNALEFTLNFKIGHYMKIPPRPMLCAQMIATAIAGTTQLGVQEWLFSNVPFVCPDTQVFGTASIIWGVIGPGLQFSPGAIYHWETANASLTMKALLYFFLVGALCPIITWLITKKYPSSFVRYINPLLFASCDYIPPAGAINYVPWAMVGFVFQFVIRRRYFSWWTKYNYVLSAALDAGTAISVVVIFFALQFPMNGTLGLNTIQAWWGNSVPYAGADYAGVPLKTLAPGETFGPETW</sequence>
<evidence type="ECO:0000256" key="1">
    <source>
        <dbReference type="ARBA" id="ARBA00004141"/>
    </source>
</evidence>
<feature type="transmembrane region" description="Helical" evidence="10">
    <location>
        <begin position="290"/>
        <end position="315"/>
    </location>
</feature>
<evidence type="ECO:0000256" key="8">
    <source>
        <dbReference type="ARBA" id="ARBA00023136"/>
    </source>
</evidence>
<keyword evidence="7 10" id="KW-1133">Transmembrane helix</keyword>
<evidence type="ECO:0000256" key="2">
    <source>
        <dbReference type="ARBA" id="ARBA00008807"/>
    </source>
</evidence>
<comment type="similarity">
    <text evidence="2">Belongs to the oligopeptide OPT transporter family.</text>
</comment>
<gene>
    <name evidence="11" type="ORF">SCHCODRAFT_238484</name>
</gene>
<protein>
    <recommendedName>
        <fullName evidence="13">OPT oligopeptide transporter</fullName>
    </recommendedName>
</protein>
<feature type="transmembrane region" description="Helical" evidence="10">
    <location>
        <begin position="671"/>
        <end position="689"/>
    </location>
</feature>
<name>D8QKD5_SCHCM</name>
<accession>D8QKD5</accession>
<feature type="transmembrane region" description="Helical" evidence="10">
    <location>
        <begin position="123"/>
        <end position="143"/>
    </location>
</feature>
<proteinExistence type="inferred from homology"/>
<dbReference type="NCBIfam" id="TIGR00727">
    <property type="entry name" value="ISP4_OPT"/>
    <property type="match status" value="1"/>
</dbReference>
<dbReference type="OMA" id="FLYCMIG"/>
<keyword evidence="12" id="KW-1185">Reference proteome</keyword>
<dbReference type="RefSeq" id="XP_003026601.1">
    <property type="nucleotide sequence ID" value="XM_003026555.1"/>
</dbReference>
<dbReference type="AlphaFoldDB" id="D8QKD5"/>
<feature type="transmembrane region" description="Helical" evidence="10">
    <location>
        <begin position="150"/>
        <end position="172"/>
    </location>
</feature>
<dbReference type="HOGENOM" id="CLU_004965_1_1_1"/>
<dbReference type="PANTHER" id="PTHR22601">
    <property type="entry name" value="ISP4 LIKE PROTEIN"/>
    <property type="match status" value="1"/>
</dbReference>
<dbReference type="Pfam" id="PF03169">
    <property type="entry name" value="OPT"/>
    <property type="match status" value="1"/>
</dbReference>
<feature type="region of interest" description="Disordered" evidence="9">
    <location>
        <begin position="21"/>
        <end position="50"/>
    </location>
</feature>
<dbReference type="OrthoDB" id="9986677at2759"/>
<dbReference type="VEuPathDB" id="FungiDB:SCHCODRAFT_02603637"/>
<evidence type="ECO:0000256" key="7">
    <source>
        <dbReference type="ARBA" id="ARBA00022989"/>
    </source>
</evidence>
<keyword evidence="8 10" id="KW-0472">Membrane</keyword>
<dbReference type="GeneID" id="9593203"/>
<evidence type="ECO:0000256" key="6">
    <source>
        <dbReference type="ARBA" id="ARBA00022927"/>
    </source>
</evidence>
<dbReference type="eggNOG" id="KOG2262">
    <property type="taxonomic scope" value="Eukaryota"/>
</dbReference>
<dbReference type="NCBIfam" id="TIGR00728">
    <property type="entry name" value="OPT_sfam"/>
    <property type="match status" value="1"/>
</dbReference>
<dbReference type="EMBL" id="GL377316">
    <property type="protein sequence ID" value="EFI91698.1"/>
    <property type="molecule type" value="Genomic_DNA"/>
</dbReference>
<evidence type="ECO:0008006" key="13">
    <source>
        <dbReference type="Google" id="ProtNLM"/>
    </source>
</evidence>
<feature type="compositionally biased region" description="Basic and acidic residues" evidence="9">
    <location>
        <begin position="23"/>
        <end position="35"/>
    </location>
</feature>
<feature type="transmembrane region" description="Helical" evidence="10">
    <location>
        <begin position="431"/>
        <end position="459"/>
    </location>
</feature>
<dbReference type="Proteomes" id="UP000007431">
    <property type="component" value="Unassembled WGS sequence"/>
</dbReference>
<keyword evidence="6" id="KW-0653">Protein transport</keyword>
<evidence type="ECO:0000256" key="10">
    <source>
        <dbReference type="SAM" id="Phobius"/>
    </source>
</evidence>
<dbReference type="KEGG" id="scm:SCHCO_02603637"/>
<dbReference type="FunCoup" id="D8QKD5">
    <property type="interactions" value="70"/>
</dbReference>
<feature type="transmembrane region" description="Helical" evidence="10">
    <location>
        <begin position="327"/>
        <end position="347"/>
    </location>
</feature>
<feature type="transmembrane region" description="Helical" evidence="10">
    <location>
        <begin position="711"/>
        <end position="734"/>
    </location>
</feature>
<reference evidence="11 12" key="1">
    <citation type="journal article" date="2010" name="Nat. Biotechnol.">
        <title>Genome sequence of the model mushroom Schizophyllum commune.</title>
        <authorList>
            <person name="Ohm R.A."/>
            <person name="de Jong J.F."/>
            <person name="Lugones L.G."/>
            <person name="Aerts A."/>
            <person name="Kothe E."/>
            <person name="Stajich J.E."/>
            <person name="de Vries R.P."/>
            <person name="Record E."/>
            <person name="Levasseur A."/>
            <person name="Baker S.E."/>
            <person name="Bartholomew K.A."/>
            <person name="Coutinho P.M."/>
            <person name="Erdmann S."/>
            <person name="Fowler T.J."/>
            <person name="Gathman A.C."/>
            <person name="Lombard V."/>
            <person name="Henrissat B."/>
            <person name="Knabe N."/>
            <person name="Kuees U."/>
            <person name="Lilly W.W."/>
            <person name="Lindquist E."/>
            <person name="Lucas S."/>
            <person name="Magnuson J.K."/>
            <person name="Piumi F."/>
            <person name="Raudaskoski M."/>
            <person name="Salamov A."/>
            <person name="Schmutz J."/>
            <person name="Schwarze F.W.M.R."/>
            <person name="vanKuyk P.A."/>
            <person name="Horton J.S."/>
            <person name="Grigoriev I.V."/>
            <person name="Woesten H.A.B."/>
        </authorList>
    </citation>
    <scope>NUCLEOTIDE SEQUENCE [LARGE SCALE GENOMIC DNA]</scope>
    <source>
        <strain evidence="12">H4-8 / FGSC 9210</strain>
    </source>
</reference>
<evidence type="ECO:0000256" key="5">
    <source>
        <dbReference type="ARBA" id="ARBA00022856"/>
    </source>
</evidence>
<feature type="transmembrane region" description="Helical" evidence="10">
    <location>
        <begin position="359"/>
        <end position="378"/>
    </location>
</feature>
<dbReference type="GO" id="GO:0015031">
    <property type="term" value="P:protein transport"/>
    <property type="evidence" value="ECO:0007669"/>
    <property type="project" value="UniProtKB-KW"/>
</dbReference>
<keyword evidence="3" id="KW-0813">Transport</keyword>
<comment type="subcellular location">
    <subcellularLocation>
        <location evidence="1">Membrane</location>
        <topology evidence="1">Multi-pass membrane protein</topology>
    </subcellularLocation>
</comment>
<dbReference type="GO" id="GO:0035673">
    <property type="term" value="F:oligopeptide transmembrane transporter activity"/>
    <property type="evidence" value="ECO:0007669"/>
    <property type="project" value="InterPro"/>
</dbReference>
<evidence type="ECO:0000313" key="12">
    <source>
        <dbReference type="Proteomes" id="UP000007431"/>
    </source>
</evidence>
<evidence type="ECO:0000256" key="4">
    <source>
        <dbReference type="ARBA" id="ARBA00022692"/>
    </source>
</evidence>
<evidence type="ECO:0000256" key="3">
    <source>
        <dbReference type="ARBA" id="ARBA00022448"/>
    </source>
</evidence>
<evidence type="ECO:0000256" key="9">
    <source>
        <dbReference type="SAM" id="MobiDB-lite"/>
    </source>
</evidence>
<feature type="transmembrane region" description="Helical" evidence="10">
    <location>
        <begin position="257"/>
        <end position="278"/>
    </location>
</feature>
<dbReference type="InterPro" id="IPR004813">
    <property type="entry name" value="OPT"/>
</dbReference>
<dbReference type="GO" id="GO:0016020">
    <property type="term" value="C:membrane"/>
    <property type="evidence" value="ECO:0007669"/>
    <property type="project" value="UniProtKB-SubCell"/>
</dbReference>
<dbReference type="InterPro" id="IPR004648">
    <property type="entry name" value="Oligpept_transpt"/>
</dbReference>
<feature type="transmembrane region" description="Helical" evidence="10">
    <location>
        <begin position="517"/>
        <end position="537"/>
    </location>
</feature>
<evidence type="ECO:0000313" key="11">
    <source>
        <dbReference type="EMBL" id="EFI91698.1"/>
    </source>
</evidence>
<feature type="transmembrane region" description="Helical" evidence="10">
    <location>
        <begin position="225"/>
        <end position="245"/>
    </location>
</feature>
<keyword evidence="5" id="KW-0571">Peptide transport</keyword>
<feature type="transmembrane region" description="Helical" evidence="10">
    <location>
        <begin position="491"/>
        <end position="511"/>
    </location>
</feature>